<dbReference type="GO" id="GO:0016755">
    <property type="term" value="F:aminoacyltransferase activity"/>
    <property type="evidence" value="ECO:0007669"/>
    <property type="project" value="InterPro"/>
</dbReference>
<keyword evidence="3" id="KW-0133">Cell shape</keyword>
<evidence type="ECO:0000256" key="2">
    <source>
        <dbReference type="ARBA" id="ARBA00022679"/>
    </source>
</evidence>
<name>A0A3B0TN35_9ZZZZ</name>
<keyword evidence="6" id="KW-0961">Cell wall biogenesis/degradation</keyword>
<dbReference type="GO" id="GO:0009252">
    <property type="term" value="P:peptidoglycan biosynthetic process"/>
    <property type="evidence" value="ECO:0007669"/>
    <property type="project" value="UniProtKB-KW"/>
</dbReference>
<comment type="similarity">
    <text evidence="1">Belongs to the FemABX family.</text>
</comment>
<sequence length="387" mass="43700">MMVANLTPLVQSGRVFDQELKQHSSQTRVLDFTLVSGEVWDKSVAGFDGVAQEQLYVFAKSRWPAVKCEPNLFYQNGKIVGGVLVMIQPLPFNLASLAVAKWGPVMADNQRADGEKIYALMIETLIAHYADNRAMMLSVLPRASIGKQNPALKYLRSRGFCSGSTLMFPNRYIVNLSLSEQEQRQSFAQKWRYHLNKSLKQGLSFERAPASRIDQFKALYDAMSERKKFADHSAYATIGDLMAVEEEKLRPELFFVLKGKEIVAGAIVFSAGDTAVYLYGATNSKALPLRAGYFLQYNIIRWLSENTRARWYDLGGTDGFQGLHQFKKGMVGKRGHISPVPPVMNYASHLRAQIFGSLAYWARERVQNLRHLVERARADMATPDQER</sequence>
<dbReference type="PANTHER" id="PTHR36174">
    <property type="entry name" value="LIPID II:GLYCINE GLYCYLTRANSFERASE"/>
    <property type="match status" value="1"/>
</dbReference>
<keyword evidence="2" id="KW-0808">Transferase</keyword>
<keyword evidence="4" id="KW-0573">Peptidoglycan synthesis</keyword>
<feature type="domain" description="BioF2-like acetyltransferase" evidence="7">
    <location>
        <begin position="187"/>
        <end position="318"/>
    </location>
</feature>
<dbReference type="AlphaFoldDB" id="A0A3B0TN35"/>
<dbReference type="Pfam" id="PF13480">
    <property type="entry name" value="Acetyltransf_6"/>
    <property type="match status" value="1"/>
</dbReference>
<protein>
    <recommendedName>
        <fullName evidence="7">BioF2-like acetyltransferase domain-containing protein</fullName>
    </recommendedName>
</protein>
<reference evidence="8" key="1">
    <citation type="submission" date="2018-06" db="EMBL/GenBank/DDBJ databases">
        <authorList>
            <person name="Zhirakovskaya E."/>
        </authorList>
    </citation>
    <scope>NUCLEOTIDE SEQUENCE</scope>
</reference>
<accession>A0A3B0TN35</accession>
<dbReference type="InterPro" id="IPR038740">
    <property type="entry name" value="BioF2-like_GNAT_dom"/>
</dbReference>
<evidence type="ECO:0000256" key="6">
    <source>
        <dbReference type="ARBA" id="ARBA00023316"/>
    </source>
</evidence>
<proteinExistence type="inferred from homology"/>
<dbReference type="InterPro" id="IPR016181">
    <property type="entry name" value="Acyl_CoA_acyltransferase"/>
</dbReference>
<evidence type="ECO:0000256" key="4">
    <source>
        <dbReference type="ARBA" id="ARBA00022984"/>
    </source>
</evidence>
<dbReference type="GO" id="GO:0071555">
    <property type="term" value="P:cell wall organization"/>
    <property type="evidence" value="ECO:0007669"/>
    <property type="project" value="UniProtKB-KW"/>
</dbReference>
<dbReference type="PROSITE" id="PS51191">
    <property type="entry name" value="FEMABX"/>
    <property type="match status" value="1"/>
</dbReference>
<evidence type="ECO:0000256" key="5">
    <source>
        <dbReference type="ARBA" id="ARBA00023315"/>
    </source>
</evidence>
<dbReference type="EMBL" id="UOEO01000130">
    <property type="protein sequence ID" value="VAW20085.1"/>
    <property type="molecule type" value="Genomic_DNA"/>
</dbReference>
<evidence type="ECO:0000313" key="8">
    <source>
        <dbReference type="EMBL" id="VAW20085.1"/>
    </source>
</evidence>
<dbReference type="Gene3D" id="3.40.630.30">
    <property type="match status" value="1"/>
</dbReference>
<dbReference type="PANTHER" id="PTHR36174:SF1">
    <property type="entry name" value="LIPID II:GLYCINE GLYCYLTRANSFERASE"/>
    <property type="match status" value="1"/>
</dbReference>
<keyword evidence="5" id="KW-0012">Acyltransferase</keyword>
<dbReference type="InterPro" id="IPR003447">
    <property type="entry name" value="FEMABX"/>
</dbReference>
<gene>
    <name evidence="8" type="ORF">MNBD_ALPHA12-1921</name>
</gene>
<evidence type="ECO:0000256" key="3">
    <source>
        <dbReference type="ARBA" id="ARBA00022960"/>
    </source>
</evidence>
<dbReference type="GO" id="GO:0008360">
    <property type="term" value="P:regulation of cell shape"/>
    <property type="evidence" value="ECO:0007669"/>
    <property type="project" value="UniProtKB-KW"/>
</dbReference>
<dbReference type="SUPFAM" id="SSF55729">
    <property type="entry name" value="Acyl-CoA N-acyltransferases (Nat)"/>
    <property type="match status" value="2"/>
</dbReference>
<evidence type="ECO:0000256" key="1">
    <source>
        <dbReference type="ARBA" id="ARBA00009943"/>
    </source>
</evidence>
<evidence type="ECO:0000259" key="7">
    <source>
        <dbReference type="Pfam" id="PF13480"/>
    </source>
</evidence>
<dbReference type="InterPro" id="IPR050644">
    <property type="entry name" value="PG_Glycine_Bridge_Synth"/>
</dbReference>
<organism evidence="8">
    <name type="scientific">hydrothermal vent metagenome</name>
    <dbReference type="NCBI Taxonomy" id="652676"/>
    <lineage>
        <taxon>unclassified sequences</taxon>
        <taxon>metagenomes</taxon>
        <taxon>ecological metagenomes</taxon>
    </lineage>
</organism>